<dbReference type="InterPro" id="IPR001784">
    <property type="entry name" value="Bunya_nucleocap"/>
</dbReference>
<dbReference type="RefSeq" id="XP_052752334.1">
    <property type="nucleotide sequence ID" value="XM_052896374.1"/>
</dbReference>
<evidence type="ECO:0000313" key="2">
    <source>
        <dbReference type="RefSeq" id="XP_052752334.1"/>
    </source>
</evidence>
<dbReference type="InterPro" id="IPR043011">
    <property type="entry name" value="Bunya_nucleocap_C"/>
</dbReference>
<dbReference type="GeneID" id="113516582"/>
<dbReference type="Gene3D" id="1.10.472.180">
    <property type="entry name" value="Bunyavirus nucleocapsid (N) protein, C-terminal domain"/>
    <property type="match status" value="1"/>
</dbReference>
<organism evidence="1 2">
    <name type="scientific">Galleria mellonella</name>
    <name type="common">Greater wax moth</name>
    <dbReference type="NCBI Taxonomy" id="7137"/>
    <lineage>
        <taxon>Eukaryota</taxon>
        <taxon>Metazoa</taxon>
        <taxon>Ecdysozoa</taxon>
        <taxon>Arthropoda</taxon>
        <taxon>Hexapoda</taxon>
        <taxon>Insecta</taxon>
        <taxon>Pterygota</taxon>
        <taxon>Neoptera</taxon>
        <taxon>Endopterygota</taxon>
        <taxon>Lepidoptera</taxon>
        <taxon>Glossata</taxon>
        <taxon>Ditrysia</taxon>
        <taxon>Pyraloidea</taxon>
        <taxon>Pyralidae</taxon>
        <taxon>Galleriinae</taxon>
        <taxon>Galleria</taxon>
    </lineage>
</organism>
<gene>
    <name evidence="2" type="primary">LOC113516582</name>
</gene>
<dbReference type="Pfam" id="PF00952">
    <property type="entry name" value="Bunya_nucleocap"/>
    <property type="match status" value="1"/>
</dbReference>
<evidence type="ECO:0000313" key="1">
    <source>
        <dbReference type="Proteomes" id="UP001652740"/>
    </source>
</evidence>
<proteinExistence type="predicted"/>
<protein>
    <submittedName>
        <fullName evidence="2">Uncharacterized protein LOC113516582</fullName>
    </submittedName>
</protein>
<sequence length="232" mass="26928">MTSPVTKFKFTQQQQTPVFIGSEFYNVYKSSEFLQSSHNIDRILHQGYELRKLLKNKKPGEIVEVVGMWLAPNSPLRIKNTGIGVPVEDMEFTQNRLKGLVAAFVYDNRQKFPNIKAEEAIMLRLTWDNGDAEKCKLYLSAVAGAEHFDEQFSYWPLMCALRKLQLKKIDEKSVMKIAKKKNKNGVRLAHILRQNYDEVRRMWKYFPDAEDFDTSIGLTVMSPELVNIFLKV</sequence>
<name>A0ABM3MMC4_GALME</name>
<accession>A0ABM3MMC4</accession>
<keyword evidence="1" id="KW-1185">Reference proteome</keyword>
<reference evidence="2" key="1">
    <citation type="submission" date="2025-08" db="UniProtKB">
        <authorList>
            <consortium name="RefSeq"/>
        </authorList>
    </citation>
    <scope>IDENTIFICATION</scope>
    <source>
        <tissue evidence="2">Whole larvae</tissue>
    </source>
</reference>
<dbReference type="Proteomes" id="UP001652740">
    <property type="component" value="Unplaced"/>
</dbReference>